<accession>A0ACC1CKE2</accession>
<proteinExistence type="predicted"/>
<sequence>MVVLTENGLNKRHREFNRKVIEAVEKNLNFDDVKVEGNESDIHNLYKIDLASKYRNIDYILEVLKSGDSLCIARALKCIWMFEPEYSHIINPQFINDELFPHLSLKSKKKLLTTISKHVTNEQVAFDFYEFCNSLKFYHNAFKFLLYTTEDKRIELLSKNPYLLDGKAPHIKNFIGNSLNLAITYLKVVQPGRRENILHNLNYLYTVRHIGQKYLDLIETYHKIYESNSWYYKPKKFGLRMSKKIILKHKDRIYKKPRLYTQLIKESMFTKYSTVDDAKYYLTVLLPNIALDFWNQNYCKCKKHFFDLIPKEEKYDFIKKIFNEKYPKEPFELTLQFYGLRYYDLIVDLQLKEEWALRHIESGKEILGQGKDYLWYRFINFNKSFDALKEYIRINKDGDIRAQIIEVLIESARNDRELETLFKYYCEKHINEERYQKERFLDAVENHHNILNFDTDCFAVFDQIYFSLEVYNDVSTCYYKENYHIIGVVYRILNNMEMPATLTTFMSNSFSFYTLHCITSKLTPIKISKVFDYLMEFYSKSIKAFDNKSYNETVRRAVGRYIHIIIKLMGRYNKPKEEIPAIVMKYIRLDWEEFKNLFHSKSADSKPLTCNDVLRYLKRDSSEFILALPAMKERIKNSYNNFKVNHVLRKLRVYFSNDLAKEYLKFYKETLEEPDLVKYSVNILVFGIIQLESKEFLIDFLTKHLPVSPKIDHPNIDRKLLNIQSAICSYAGYTRPPIPLPLILQYIKGDYTQYCLPIFQMYLANLQPAHCKNFIKSITDVPVSIQKHGLRLVFESFPVDELKTLVTCSWKRTKNISIRAVIYKALYNIIRNDDNVAMSLFKLFNSFTSTISEEDDDELFNLMLSNYFPDDLISKHLKTVWETFEKLPYKIKFIEYRQKAIQCIEDRMVVIEPKCIIENIIDEHIRYVFDYTQDKERYKMLQNGGVLRSKWHLTASYITFLKNKENLEKKLNWVRYITSKCCDKWNEVIDDTNTYRNFFREFLTLLKIRSYKHDVSSYKHANILFEAILKGLTEALPIKETYQTIWELKLNILTRDIISHTKDNNNDKYVKTARKRIIKEIVSLILDFIEKGMFWIVFADDIVNAINYEIFNIEQYLYMSFVSYYKYNICLKLTKAKRFETLFLAAKMLEDRIIRLSSADCDKLKEKLQSCGDMQINRTVTMQWRRHIEYVSCNSSAQLPTAFNRLSSGYAGTQPCSRLKHSFIAIHAEEGHTPLDGDTNDVPTHPSLGFTK</sequence>
<gene>
    <name evidence="1" type="ORF">K1T71_012657</name>
</gene>
<comment type="caution">
    <text evidence="1">The sequence shown here is derived from an EMBL/GenBank/DDBJ whole genome shotgun (WGS) entry which is preliminary data.</text>
</comment>
<dbReference type="EMBL" id="CM034409">
    <property type="protein sequence ID" value="KAJ0171894.1"/>
    <property type="molecule type" value="Genomic_DNA"/>
</dbReference>
<evidence type="ECO:0000313" key="2">
    <source>
        <dbReference type="Proteomes" id="UP000824533"/>
    </source>
</evidence>
<keyword evidence="2" id="KW-1185">Reference proteome</keyword>
<reference evidence="1 2" key="1">
    <citation type="journal article" date="2021" name="Front. Genet.">
        <title>Chromosome-Level Genome Assembly Reveals Significant Gene Expansion in the Toll and IMD Signaling Pathways of Dendrolimus kikuchii.</title>
        <authorList>
            <person name="Zhou J."/>
            <person name="Wu P."/>
            <person name="Xiong Z."/>
            <person name="Liu N."/>
            <person name="Zhao N."/>
            <person name="Ji M."/>
            <person name="Qiu Y."/>
            <person name="Yang B."/>
        </authorList>
    </citation>
    <scope>NUCLEOTIDE SEQUENCE [LARGE SCALE GENOMIC DNA]</scope>
    <source>
        <strain evidence="1">Ann1</strain>
    </source>
</reference>
<evidence type="ECO:0000313" key="1">
    <source>
        <dbReference type="EMBL" id="KAJ0171894.1"/>
    </source>
</evidence>
<dbReference type="Proteomes" id="UP000824533">
    <property type="component" value="Linkage Group LG23"/>
</dbReference>
<name>A0ACC1CKE2_9NEOP</name>
<organism evidence="1 2">
    <name type="scientific">Dendrolimus kikuchii</name>
    <dbReference type="NCBI Taxonomy" id="765133"/>
    <lineage>
        <taxon>Eukaryota</taxon>
        <taxon>Metazoa</taxon>
        <taxon>Ecdysozoa</taxon>
        <taxon>Arthropoda</taxon>
        <taxon>Hexapoda</taxon>
        <taxon>Insecta</taxon>
        <taxon>Pterygota</taxon>
        <taxon>Neoptera</taxon>
        <taxon>Endopterygota</taxon>
        <taxon>Lepidoptera</taxon>
        <taxon>Glossata</taxon>
        <taxon>Ditrysia</taxon>
        <taxon>Bombycoidea</taxon>
        <taxon>Lasiocampidae</taxon>
        <taxon>Dendrolimus</taxon>
    </lineage>
</organism>
<protein>
    <submittedName>
        <fullName evidence="1">Uncharacterized protein</fullName>
    </submittedName>
</protein>